<dbReference type="EMBL" id="PIET01000259">
    <property type="protein sequence ID" value="PLM64825.1"/>
    <property type="molecule type" value="Genomic_DNA"/>
</dbReference>
<evidence type="ECO:0000313" key="2">
    <source>
        <dbReference type="EMBL" id="PLM66784.1"/>
    </source>
</evidence>
<reference evidence="1 3" key="2">
    <citation type="submission" date="2018-01" db="EMBL/GenBank/DDBJ databases">
        <title>Genomic study of Klebsiella pneumoniae.</title>
        <authorList>
            <person name="Yang Y."/>
            <person name="Bicalho R."/>
        </authorList>
    </citation>
    <scope>NUCLEOTIDE SEQUENCE [LARGE SCALE GENOMIC DNA]</scope>
    <source>
        <strain evidence="1 3">A2</strain>
    </source>
</reference>
<evidence type="ECO:0000313" key="3">
    <source>
        <dbReference type="Proteomes" id="UP000234661"/>
    </source>
</evidence>
<comment type="caution">
    <text evidence="1">The sequence shown here is derived from an EMBL/GenBank/DDBJ whole genome shotgun (WGS) entry which is preliminary data.</text>
</comment>
<proteinExistence type="predicted"/>
<feature type="non-terminal residue" evidence="1">
    <location>
        <position position="1"/>
    </location>
</feature>
<accession>A0A2J4ZP32</accession>
<gene>
    <name evidence="2" type="ORF">CWM85_07550</name>
    <name evidence="1" type="ORF">CWM85_11335</name>
</gene>
<protein>
    <submittedName>
        <fullName evidence="1">MerR family transcriptional regulator</fullName>
    </submittedName>
</protein>
<evidence type="ECO:0000313" key="1">
    <source>
        <dbReference type="EMBL" id="PLM64825.1"/>
    </source>
</evidence>
<sequence length="30" mass="2909">GNVSCPLIASLQDGTKLAASARGSHGVTTP</sequence>
<organism evidence="1 3">
    <name type="scientific">Klebsiella michiganensis</name>
    <dbReference type="NCBI Taxonomy" id="1134687"/>
    <lineage>
        <taxon>Bacteria</taxon>
        <taxon>Pseudomonadati</taxon>
        <taxon>Pseudomonadota</taxon>
        <taxon>Gammaproteobacteria</taxon>
        <taxon>Enterobacterales</taxon>
        <taxon>Enterobacteriaceae</taxon>
        <taxon>Klebsiella/Raoultella group</taxon>
        <taxon>Klebsiella</taxon>
    </lineage>
</organism>
<name>A0A2J4ZP32_9ENTR</name>
<reference evidence="1 3" key="1">
    <citation type="submission" date="2017-11" db="EMBL/GenBank/DDBJ databases">
        <authorList>
            <person name="Han C.G."/>
        </authorList>
    </citation>
    <scope>NUCLEOTIDE SEQUENCE [LARGE SCALE GENOMIC DNA]</scope>
    <source>
        <strain evidence="1 3">A2</strain>
    </source>
</reference>
<dbReference type="EMBL" id="PIET01000134">
    <property type="protein sequence ID" value="PLM66784.1"/>
    <property type="molecule type" value="Genomic_DNA"/>
</dbReference>
<dbReference type="Proteomes" id="UP000234661">
    <property type="component" value="Unassembled WGS sequence"/>
</dbReference>
<dbReference type="AlphaFoldDB" id="A0A2J4ZP32"/>